<dbReference type="Proteomes" id="UP000799539">
    <property type="component" value="Unassembled WGS sequence"/>
</dbReference>
<evidence type="ECO:0000256" key="1">
    <source>
        <dbReference type="SAM" id="MobiDB-lite"/>
    </source>
</evidence>
<evidence type="ECO:0000313" key="2">
    <source>
        <dbReference type="EMBL" id="KAF2216002.1"/>
    </source>
</evidence>
<organism evidence="2 3">
    <name type="scientific">Cercospora zeae-maydis SCOH1-5</name>
    <dbReference type="NCBI Taxonomy" id="717836"/>
    <lineage>
        <taxon>Eukaryota</taxon>
        <taxon>Fungi</taxon>
        <taxon>Dikarya</taxon>
        <taxon>Ascomycota</taxon>
        <taxon>Pezizomycotina</taxon>
        <taxon>Dothideomycetes</taxon>
        <taxon>Dothideomycetidae</taxon>
        <taxon>Mycosphaerellales</taxon>
        <taxon>Mycosphaerellaceae</taxon>
        <taxon>Cercospora</taxon>
    </lineage>
</organism>
<sequence length="532" mass="59408">MLLGRPTRVGLSHADIKEYQIRSEARRPSHQTRFSIAGVRVSSIPSHITRVSITRAHNNLGRVRADSCSSEATICSADQPDIPSLDPGAPILVSQLPASSSAEGNIDRYPPFQRPALPQRTSSRRHHTSFDHGTWPRDDVWEQCSHRSSPNLLVTRSPPSPHPPRIRTRSSSLTWERTQENKSQSRNVVTGASGSSRRASKSTTFPLDLLHRESPLDELSHHLSRLATGSYRPRSVGRSFERRPGQRILLLSGDPFNVRSETDMPNPSTEPVSPLLPEPADDIKNRRDSVVDPQDLYELSLALPSPQMQTLPSTYHSKLRRAMSPTRNVVSSSSTPSSTPRGPLRVTVYDDSLPMALQPQTPADLVRSTARRYRHSPSASRRIQAEVATSPLSGVPDRASNRQTYPMSNPSQRTSASDTPMRPPTALPARHTLFVDRSSSPMQSRQSPTYQSSTPVRPPQHAVAWHHDYTAQQELLLRQTLRHDRIGSGENDIAVTLDTVEQDRHTWVARREQHGELDLTPPAEGRFERHFS</sequence>
<feature type="compositionally biased region" description="Polar residues" evidence="1">
    <location>
        <begin position="173"/>
        <end position="188"/>
    </location>
</feature>
<feature type="compositionally biased region" description="Low complexity" evidence="1">
    <location>
        <begin position="437"/>
        <end position="448"/>
    </location>
</feature>
<feature type="compositionally biased region" description="Basic and acidic residues" evidence="1">
    <location>
        <begin position="128"/>
        <end position="140"/>
    </location>
</feature>
<feature type="region of interest" description="Disordered" evidence="1">
    <location>
        <begin position="321"/>
        <end position="345"/>
    </location>
</feature>
<name>A0A6A6FR97_9PEZI</name>
<protein>
    <submittedName>
        <fullName evidence="2">Uncharacterized protein</fullName>
    </submittedName>
</protein>
<gene>
    <name evidence="2" type="ORF">CERZMDRAFT_82064</name>
</gene>
<feature type="compositionally biased region" description="Low complexity" evidence="1">
    <location>
        <begin position="190"/>
        <end position="203"/>
    </location>
</feature>
<feature type="region of interest" description="Disordered" evidence="1">
    <location>
        <begin position="230"/>
        <end position="286"/>
    </location>
</feature>
<feature type="region of interest" description="Disordered" evidence="1">
    <location>
        <begin position="360"/>
        <end position="458"/>
    </location>
</feature>
<feature type="compositionally biased region" description="Polar residues" evidence="1">
    <location>
        <begin position="401"/>
        <end position="418"/>
    </location>
</feature>
<accession>A0A6A6FR97</accession>
<dbReference type="AlphaFoldDB" id="A0A6A6FR97"/>
<proteinExistence type="predicted"/>
<feature type="compositionally biased region" description="Low complexity" evidence="1">
    <location>
        <begin position="324"/>
        <end position="341"/>
    </location>
</feature>
<dbReference type="OrthoDB" id="3650932at2759"/>
<feature type="region of interest" description="Disordered" evidence="1">
    <location>
        <begin position="97"/>
        <end position="206"/>
    </location>
</feature>
<feature type="region of interest" description="Disordered" evidence="1">
    <location>
        <begin position="513"/>
        <end position="532"/>
    </location>
</feature>
<dbReference type="EMBL" id="ML992665">
    <property type="protein sequence ID" value="KAF2216002.1"/>
    <property type="molecule type" value="Genomic_DNA"/>
</dbReference>
<reference evidence="2" key="1">
    <citation type="journal article" date="2020" name="Stud. Mycol.">
        <title>101 Dothideomycetes genomes: a test case for predicting lifestyles and emergence of pathogens.</title>
        <authorList>
            <person name="Haridas S."/>
            <person name="Albert R."/>
            <person name="Binder M."/>
            <person name="Bloem J."/>
            <person name="Labutti K."/>
            <person name="Salamov A."/>
            <person name="Andreopoulos B."/>
            <person name="Baker S."/>
            <person name="Barry K."/>
            <person name="Bills G."/>
            <person name="Bluhm B."/>
            <person name="Cannon C."/>
            <person name="Castanera R."/>
            <person name="Culley D."/>
            <person name="Daum C."/>
            <person name="Ezra D."/>
            <person name="Gonzalez J."/>
            <person name="Henrissat B."/>
            <person name="Kuo A."/>
            <person name="Liang C."/>
            <person name="Lipzen A."/>
            <person name="Lutzoni F."/>
            <person name="Magnuson J."/>
            <person name="Mondo S."/>
            <person name="Nolan M."/>
            <person name="Ohm R."/>
            <person name="Pangilinan J."/>
            <person name="Park H.-J."/>
            <person name="Ramirez L."/>
            <person name="Alfaro M."/>
            <person name="Sun H."/>
            <person name="Tritt A."/>
            <person name="Yoshinaga Y."/>
            <person name="Zwiers L.-H."/>
            <person name="Turgeon B."/>
            <person name="Goodwin S."/>
            <person name="Spatafora J."/>
            <person name="Crous P."/>
            <person name="Grigoriev I."/>
        </authorList>
    </citation>
    <scope>NUCLEOTIDE SEQUENCE</scope>
    <source>
        <strain evidence="2">SCOH1-5</strain>
    </source>
</reference>
<evidence type="ECO:0000313" key="3">
    <source>
        <dbReference type="Proteomes" id="UP000799539"/>
    </source>
</evidence>
<keyword evidence="3" id="KW-1185">Reference proteome</keyword>